<evidence type="ECO:0000313" key="1">
    <source>
        <dbReference type="EMBL" id="TDF92139.1"/>
    </source>
</evidence>
<protein>
    <submittedName>
        <fullName evidence="1">Uncharacterized protein</fullName>
    </submittedName>
</protein>
<reference evidence="1 2" key="1">
    <citation type="submission" date="2019-03" db="EMBL/GenBank/DDBJ databases">
        <title>This is whole genome sequence of Paenibacillus sp MS74 strain.</title>
        <authorList>
            <person name="Trinh H.N."/>
        </authorList>
    </citation>
    <scope>NUCLEOTIDE SEQUENCE [LARGE SCALE GENOMIC DNA]</scope>
    <source>
        <strain evidence="1 2">MS74</strain>
    </source>
</reference>
<dbReference type="OrthoDB" id="2085824at2"/>
<keyword evidence="2" id="KW-1185">Reference proteome</keyword>
<sequence>MGVKFGREYPDIINDFTDALHSIDECYSFLEMTPEEWNGLGREEQQECIKTLADDLFYGLGSDPKMLVGTCTISHDKDKHVIVIYHKEKLISVIYLV</sequence>
<evidence type="ECO:0000313" key="2">
    <source>
        <dbReference type="Proteomes" id="UP000295636"/>
    </source>
</evidence>
<organism evidence="1 2">
    <name type="scientific">Paenibacillus piri</name>
    <dbReference type="NCBI Taxonomy" id="2547395"/>
    <lineage>
        <taxon>Bacteria</taxon>
        <taxon>Bacillati</taxon>
        <taxon>Bacillota</taxon>
        <taxon>Bacilli</taxon>
        <taxon>Bacillales</taxon>
        <taxon>Paenibacillaceae</taxon>
        <taxon>Paenibacillus</taxon>
    </lineage>
</organism>
<comment type="caution">
    <text evidence="1">The sequence shown here is derived from an EMBL/GenBank/DDBJ whole genome shotgun (WGS) entry which is preliminary data.</text>
</comment>
<dbReference type="Proteomes" id="UP000295636">
    <property type="component" value="Unassembled WGS sequence"/>
</dbReference>
<dbReference type="AlphaFoldDB" id="A0A4R5KAJ7"/>
<dbReference type="RefSeq" id="WP_133235432.1">
    <property type="nucleotide sequence ID" value="NZ_SMRT01000022.1"/>
</dbReference>
<dbReference type="EMBL" id="SMRT01000022">
    <property type="protein sequence ID" value="TDF92139.1"/>
    <property type="molecule type" value="Genomic_DNA"/>
</dbReference>
<gene>
    <name evidence="1" type="ORF">E1757_30555</name>
</gene>
<accession>A0A4R5KAJ7</accession>
<name>A0A4R5KAJ7_9BACL</name>
<proteinExistence type="predicted"/>